<feature type="compositionally biased region" description="Polar residues" evidence="1">
    <location>
        <begin position="206"/>
        <end position="220"/>
    </location>
</feature>
<evidence type="ECO:0000313" key="2">
    <source>
        <dbReference type="EMBL" id="CAE7128295.1"/>
    </source>
</evidence>
<feature type="compositionally biased region" description="Low complexity" evidence="1">
    <location>
        <begin position="183"/>
        <end position="195"/>
    </location>
</feature>
<dbReference type="EMBL" id="CAJNJQ010001239">
    <property type="protein sequence ID" value="CAE7128295.1"/>
    <property type="molecule type" value="Genomic_DNA"/>
</dbReference>
<comment type="caution">
    <text evidence="2">The sequence shown here is derived from an EMBL/GenBank/DDBJ whole genome shotgun (WGS) entry which is preliminary data.</text>
</comment>
<name>A0A8H3E014_9AGAM</name>
<sequence>MLFRPRDITLIPPQLPAYLSTYNLERIVGKPTDDQVKAIHAAIRALNSVAHLPALYDPDLSMQLSQHLFNAQLRIAVHREECMVALLPSDESTFIPPDLPPHIPGTLHKVIGAPSYDDVKSVQSAIRDVENLAYNSHLFDADLSMKLYQHLFNIQFARYMRDSVHGSFTSRIDSEERHPGVTSQSNNDSQQNNMNTRSEDRHHVTTRSSGPEQVKSSEITQLGDVMKEIKDAIGESKHVLKHMNKVLVATQRSMSTVTVGL</sequence>
<feature type="region of interest" description="Disordered" evidence="1">
    <location>
        <begin position="170"/>
        <end position="221"/>
    </location>
</feature>
<evidence type="ECO:0000313" key="3">
    <source>
        <dbReference type="Proteomes" id="UP000663827"/>
    </source>
</evidence>
<protein>
    <recommendedName>
        <fullName evidence="4">Laminin domain protein</fullName>
    </recommendedName>
</protein>
<proteinExistence type="predicted"/>
<reference evidence="2" key="1">
    <citation type="submission" date="2021-01" db="EMBL/GenBank/DDBJ databases">
        <authorList>
            <person name="Kaushik A."/>
        </authorList>
    </citation>
    <scope>NUCLEOTIDE SEQUENCE</scope>
    <source>
        <strain evidence="2">AG5</strain>
    </source>
</reference>
<dbReference type="Proteomes" id="UP000663827">
    <property type="component" value="Unassembled WGS sequence"/>
</dbReference>
<organism evidence="2 3">
    <name type="scientific">Rhizoctonia solani</name>
    <dbReference type="NCBI Taxonomy" id="456999"/>
    <lineage>
        <taxon>Eukaryota</taxon>
        <taxon>Fungi</taxon>
        <taxon>Dikarya</taxon>
        <taxon>Basidiomycota</taxon>
        <taxon>Agaricomycotina</taxon>
        <taxon>Agaricomycetes</taxon>
        <taxon>Cantharellales</taxon>
        <taxon>Ceratobasidiaceae</taxon>
        <taxon>Rhizoctonia</taxon>
    </lineage>
</organism>
<accession>A0A8H3E014</accession>
<evidence type="ECO:0008006" key="4">
    <source>
        <dbReference type="Google" id="ProtNLM"/>
    </source>
</evidence>
<evidence type="ECO:0000256" key="1">
    <source>
        <dbReference type="SAM" id="MobiDB-lite"/>
    </source>
</evidence>
<gene>
    <name evidence="2" type="ORF">RDB_LOCUS61863</name>
</gene>
<dbReference type="AlphaFoldDB" id="A0A8H3E014"/>